<gene>
    <name evidence="2" type="ORF">C2I19_08920</name>
</gene>
<dbReference type="PANTHER" id="PTHR39173:SF1">
    <property type="entry name" value="ACETYLTRANSFERASE"/>
    <property type="match status" value="1"/>
</dbReference>
<dbReference type="PROSITE" id="PS51186">
    <property type="entry name" value="GNAT"/>
    <property type="match status" value="1"/>
</dbReference>
<dbReference type="CDD" id="cd04301">
    <property type="entry name" value="NAT_SF"/>
    <property type="match status" value="1"/>
</dbReference>
<dbReference type="GO" id="GO:0016747">
    <property type="term" value="F:acyltransferase activity, transferring groups other than amino-acyl groups"/>
    <property type="evidence" value="ECO:0007669"/>
    <property type="project" value="InterPro"/>
</dbReference>
<dbReference type="SUPFAM" id="SSF55729">
    <property type="entry name" value="Acyl-CoA N-acyltransferases (Nat)"/>
    <property type="match status" value="1"/>
</dbReference>
<dbReference type="EMBL" id="PQWB01000032">
    <property type="protein sequence ID" value="POZ62385.1"/>
    <property type="molecule type" value="Genomic_DNA"/>
</dbReference>
<organism evidence="2 3">
    <name type="scientific">Chromobacterium alticapitis</name>
    <dbReference type="NCBI Taxonomy" id="2073169"/>
    <lineage>
        <taxon>Bacteria</taxon>
        <taxon>Pseudomonadati</taxon>
        <taxon>Pseudomonadota</taxon>
        <taxon>Betaproteobacteria</taxon>
        <taxon>Neisseriales</taxon>
        <taxon>Chromobacteriaceae</taxon>
        <taxon>Chromobacterium</taxon>
    </lineage>
</organism>
<sequence length="238" mass="25814">MGQLQRQSGFAGGGGAHQQYRLWGVAHGVARCGQGAIVAQPAAACAKGLTLPLSCLRCEYRPGEPSMKIEAASEQHQSAYRLYFRHCREEGFDYYCELPDDADGWLSKVLQHADAEALPEGWVPCQTWFLLTDDGEIVGAARLREGETEVIQDEIGHIGFEVLSSWRGHGYGRVLLQYVQAMAAAPACGNWVLVCDAANIAGLRTIEACGGQRLEDMPQADGSVARRYSLASLASLIE</sequence>
<dbReference type="Proteomes" id="UP000237082">
    <property type="component" value="Unassembled WGS sequence"/>
</dbReference>
<dbReference type="Pfam" id="PF00583">
    <property type="entry name" value="Acetyltransf_1"/>
    <property type="match status" value="1"/>
</dbReference>
<dbReference type="PANTHER" id="PTHR39173">
    <property type="entry name" value="ACETYLTRANSFERASE"/>
    <property type="match status" value="1"/>
</dbReference>
<evidence type="ECO:0000313" key="2">
    <source>
        <dbReference type="EMBL" id="POZ62385.1"/>
    </source>
</evidence>
<evidence type="ECO:0000259" key="1">
    <source>
        <dbReference type="PROSITE" id="PS51186"/>
    </source>
</evidence>
<feature type="domain" description="N-acetyltransferase" evidence="1">
    <location>
        <begin position="82"/>
        <end position="235"/>
    </location>
</feature>
<name>A0A2S5DH23_9NEIS</name>
<comment type="caution">
    <text evidence="2">The sequence shown here is derived from an EMBL/GenBank/DDBJ whole genome shotgun (WGS) entry which is preliminary data.</text>
</comment>
<dbReference type="Gene3D" id="3.40.630.30">
    <property type="match status" value="1"/>
</dbReference>
<accession>A0A2S5DH23</accession>
<dbReference type="AlphaFoldDB" id="A0A2S5DH23"/>
<reference evidence="3" key="1">
    <citation type="submission" date="2018-02" db="EMBL/GenBank/DDBJ databases">
        <authorList>
            <person name="O'Hara-Hanley K."/>
            <person name="Soby S."/>
        </authorList>
    </citation>
    <scope>NUCLEOTIDE SEQUENCE [LARGE SCALE GENOMIC DNA]</scope>
    <source>
        <strain evidence="3">MWU14-2602</strain>
    </source>
</reference>
<proteinExistence type="predicted"/>
<keyword evidence="3" id="KW-1185">Reference proteome</keyword>
<dbReference type="InterPro" id="IPR000182">
    <property type="entry name" value="GNAT_dom"/>
</dbReference>
<dbReference type="InterPro" id="IPR016181">
    <property type="entry name" value="Acyl_CoA_acyltransferase"/>
</dbReference>
<protein>
    <recommendedName>
        <fullName evidence="1">N-acetyltransferase domain-containing protein</fullName>
    </recommendedName>
</protein>
<evidence type="ECO:0000313" key="3">
    <source>
        <dbReference type="Proteomes" id="UP000237082"/>
    </source>
</evidence>